<comment type="caution">
    <text evidence="2">The sequence shown here is derived from an EMBL/GenBank/DDBJ whole genome shotgun (WGS) entry which is preliminary data.</text>
</comment>
<dbReference type="InterPro" id="IPR036844">
    <property type="entry name" value="Hint_dom_sf"/>
</dbReference>
<keyword evidence="3" id="KW-1185">Reference proteome</keyword>
<dbReference type="SUPFAM" id="SSF51294">
    <property type="entry name" value="Hedgehog/intein (Hint) domain"/>
    <property type="match status" value="1"/>
</dbReference>
<evidence type="ECO:0000313" key="3">
    <source>
        <dbReference type="Proteomes" id="UP001205601"/>
    </source>
</evidence>
<name>A0ABT2NIJ7_9RHOB</name>
<dbReference type="EMBL" id="JAOCQF010000001">
    <property type="protein sequence ID" value="MCT8328560.1"/>
    <property type="molecule type" value="Genomic_DNA"/>
</dbReference>
<dbReference type="RefSeq" id="WP_261493988.1">
    <property type="nucleotide sequence ID" value="NZ_JAOCQF010000001.1"/>
</dbReference>
<sequence length="333" mass="34560">MPHSAPPPPRIVHAFPAEALRVVAGANLGDPIGGVEECEPGDVYRLRKGAHPLQLALGMADGSGAPQAIAEGGDVGQPGETLEACALLTFLRPAGDRVEVLILRHPASGAVLALPLSPLSPGADHTLIAAGPAPAGLPVAETACMAFAAGTLIALPEGAPVPVERLRPGNRVLTRDHGAQVLRWVGKATLRAEGAFAPVVITAGTMGNTGDLALSPHHRVLLHQRGGPQPGTLSDLLVEARHLVDGHRIRRREGGWVDYHSLVFDRHEVVYAEGVATESLRVCAPVLTRLPPAMADELKARFPGLSQAAIAATEAGPAHLPGAALFPAIRREP</sequence>
<reference evidence="3" key="1">
    <citation type="submission" date="2023-07" db="EMBL/GenBank/DDBJ databases">
        <title>Defluviimonas sediminis sp. nov., isolated from mangrove sediment.</title>
        <authorList>
            <person name="Liu L."/>
            <person name="Li J."/>
            <person name="Huang Y."/>
            <person name="Pan J."/>
            <person name="Li M."/>
        </authorList>
    </citation>
    <scope>NUCLEOTIDE SEQUENCE [LARGE SCALE GENOMIC DNA]</scope>
    <source>
        <strain evidence="3">FT324</strain>
    </source>
</reference>
<dbReference type="InterPro" id="IPR028992">
    <property type="entry name" value="Hedgehog/Intein_dom"/>
</dbReference>
<dbReference type="Gene3D" id="2.170.16.10">
    <property type="entry name" value="Hedgehog/Intein (Hint) domain"/>
    <property type="match status" value="1"/>
</dbReference>
<feature type="domain" description="Hedgehog/Intein (Hint)" evidence="1">
    <location>
        <begin position="146"/>
        <end position="281"/>
    </location>
</feature>
<evidence type="ECO:0000313" key="2">
    <source>
        <dbReference type="EMBL" id="MCT8328560.1"/>
    </source>
</evidence>
<organism evidence="2 3">
    <name type="scientific">Albidovulum sediminis</name>
    <dbReference type="NCBI Taxonomy" id="3066345"/>
    <lineage>
        <taxon>Bacteria</taxon>
        <taxon>Pseudomonadati</taxon>
        <taxon>Pseudomonadota</taxon>
        <taxon>Alphaproteobacteria</taxon>
        <taxon>Rhodobacterales</taxon>
        <taxon>Paracoccaceae</taxon>
        <taxon>Albidovulum</taxon>
    </lineage>
</organism>
<proteinExistence type="predicted"/>
<accession>A0ABT2NIJ7</accession>
<protein>
    <submittedName>
        <fullName evidence="2">Hint domain-containing protein</fullName>
    </submittedName>
</protein>
<dbReference type="Proteomes" id="UP001205601">
    <property type="component" value="Unassembled WGS sequence"/>
</dbReference>
<evidence type="ECO:0000259" key="1">
    <source>
        <dbReference type="Pfam" id="PF13403"/>
    </source>
</evidence>
<dbReference type="Pfam" id="PF13403">
    <property type="entry name" value="Hint_2"/>
    <property type="match status" value="1"/>
</dbReference>
<gene>
    <name evidence="2" type="ORF">N5I32_03425</name>
</gene>